<comment type="caution">
    <text evidence="1">The sequence shown here is derived from an EMBL/GenBank/DDBJ whole genome shotgun (WGS) entry which is preliminary data.</text>
</comment>
<accession>A0A2M6WCL1</accession>
<name>A0A2M6WCL1_9BACT</name>
<proteinExistence type="predicted"/>
<evidence type="ECO:0000313" key="2">
    <source>
        <dbReference type="Proteomes" id="UP000230543"/>
    </source>
</evidence>
<evidence type="ECO:0000313" key="1">
    <source>
        <dbReference type="EMBL" id="PIT90530.1"/>
    </source>
</evidence>
<protein>
    <submittedName>
        <fullName evidence="1">Uncharacterized protein</fullName>
    </submittedName>
</protein>
<reference evidence="2" key="1">
    <citation type="submission" date="2017-09" db="EMBL/GenBank/DDBJ databases">
        <title>Depth-based differentiation of microbial function through sediment-hosted aquifers and enrichment of novel symbionts in the deep terrestrial subsurface.</title>
        <authorList>
            <person name="Probst A.J."/>
            <person name="Ladd B."/>
            <person name="Jarett J.K."/>
            <person name="Geller-Mcgrath D.E."/>
            <person name="Sieber C.M.K."/>
            <person name="Emerson J.B."/>
            <person name="Anantharaman K."/>
            <person name="Thomas B.C."/>
            <person name="Malmstrom R."/>
            <person name="Stieglmeier M."/>
            <person name="Klingl A."/>
            <person name="Woyke T."/>
            <person name="Ryan C.M."/>
            <person name="Banfield J.F."/>
        </authorList>
    </citation>
    <scope>NUCLEOTIDE SEQUENCE [LARGE SCALE GENOMIC DNA]</scope>
</reference>
<sequence>MHGIETAYCDVCIQAVIAAWRSIYEAPASELLSKVPYGKGDTLGFDAIPEIVIQERLKKFDPHSILITEELNTDRLQSWPTSPEPIQQPLVSFADPTDRSKYLKKFLEHISNDQATEPIGKILKSQQTVKIWEELFEPPGSITGATSAITCLRKGVIIFSVILNYISQTIYVACRSGIFMMQLPDFDSDDIDNIFLDRIMKNGQNLQFPQIKYSTDDAKSFVTFVGKTGYNENLEDSLIFTNLDGKKIHHREPGGPARILYLSELQQSQFNHIGFILANGEKIGEWIHWLAFVKFSHAGGSENLKIFEISLDRPWTKDGVLMSTSLPYSMFRDDKVNGVNFLDISRLRPFDNPSKFRSMLVVTPASNERMLFTMRQRDFREIILK</sequence>
<dbReference type="Proteomes" id="UP000230543">
    <property type="component" value="Unassembled WGS sequence"/>
</dbReference>
<dbReference type="AlphaFoldDB" id="A0A2M6WCL1"/>
<dbReference type="EMBL" id="PFBO01000050">
    <property type="protein sequence ID" value="PIT90530.1"/>
    <property type="molecule type" value="Genomic_DNA"/>
</dbReference>
<gene>
    <name evidence="1" type="ORF">COU22_01655</name>
</gene>
<organism evidence="1 2">
    <name type="scientific">Candidatus Komeilibacteria bacterium CG10_big_fil_rev_8_21_14_0_10_41_13</name>
    <dbReference type="NCBI Taxonomy" id="1974476"/>
    <lineage>
        <taxon>Bacteria</taxon>
        <taxon>Candidatus Komeiliibacteriota</taxon>
    </lineage>
</organism>